<proteinExistence type="predicted"/>
<dbReference type="EnsemblPlants" id="ONIVA11G08860.1">
    <property type="protein sequence ID" value="ONIVA11G08860.1"/>
    <property type="gene ID" value="ONIVA11G08860"/>
</dbReference>
<evidence type="ECO:0000313" key="2">
    <source>
        <dbReference type="Proteomes" id="UP000006591"/>
    </source>
</evidence>
<dbReference type="HOGENOM" id="CLU_1498611_0_0_1"/>
<sequence>MPLSCCSVPRAGAIVAARGRTAAITPASRLSAGCREVKPLPSSSSFKHCYHHREVPQLPGIGATLFCPSTASCAIFYQAVHQRRPFSVNHPLLLQLLLCALLLHVRSPSPARRGAAAVVEPEPPSRHPLRKPKPLMPSSPLLELCCFIFFSAMAGNPLHSIHVLFCFLHSRSKFKSLIIS</sequence>
<name>A0A0E0J0E1_ORYNI</name>
<evidence type="ECO:0000313" key="1">
    <source>
        <dbReference type="EnsemblPlants" id="ONIVA11G08860.1"/>
    </source>
</evidence>
<reference evidence="1" key="2">
    <citation type="submission" date="2018-04" db="EMBL/GenBank/DDBJ databases">
        <title>OnivRS2 (Oryza nivara Reference Sequence Version 2).</title>
        <authorList>
            <person name="Zhang J."/>
            <person name="Kudrna D."/>
            <person name="Lee S."/>
            <person name="Talag J."/>
            <person name="Rajasekar S."/>
            <person name="Welchert J."/>
            <person name="Hsing Y.-I."/>
            <person name="Wing R.A."/>
        </authorList>
    </citation>
    <scope>NUCLEOTIDE SEQUENCE [LARGE SCALE GENOMIC DNA]</scope>
    <source>
        <strain evidence="1">SL10</strain>
    </source>
</reference>
<dbReference type="Gramene" id="ONIVA11G08860.1">
    <property type="protein sequence ID" value="ONIVA11G08860.1"/>
    <property type="gene ID" value="ONIVA11G08860"/>
</dbReference>
<reference evidence="1" key="1">
    <citation type="submission" date="2015-04" db="UniProtKB">
        <authorList>
            <consortium name="EnsemblPlants"/>
        </authorList>
    </citation>
    <scope>IDENTIFICATION</scope>
    <source>
        <strain evidence="1">SL10</strain>
    </source>
</reference>
<organism evidence="1">
    <name type="scientific">Oryza nivara</name>
    <name type="common">Indian wild rice</name>
    <name type="synonym">Oryza sativa f. spontanea</name>
    <dbReference type="NCBI Taxonomy" id="4536"/>
    <lineage>
        <taxon>Eukaryota</taxon>
        <taxon>Viridiplantae</taxon>
        <taxon>Streptophyta</taxon>
        <taxon>Embryophyta</taxon>
        <taxon>Tracheophyta</taxon>
        <taxon>Spermatophyta</taxon>
        <taxon>Magnoliopsida</taxon>
        <taxon>Liliopsida</taxon>
        <taxon>Poales</taxon>
        <taxon>Poaceae</taxon>
        <taxon>BOP clade</taxon>
        <taxon>Oryzoideae</taxon>
        <taxon>Oryzeae</taxon>
        <taxon>Oryzinae</taxon>
        <taxon>Oryza</taxon>
    </lineage>
</organism>
<dbReference type="AlphaFoldDB" id="A0A0E0J0E1"/>
<protein>
    <submittedName>
        <fullName evidence="1">Uncharacterized protein</fullName>
    </submittedName>
</protein>
<accession>A0A0E0J0E1</accession>
<keyword evidence="2" id="KW-1185">Reference proteome</keyword>
<dbReference type="Proteomes" id="UP000006591">
    <property type="component" value="Chromosome 11"/>
</dbReference>